<reference evidence="3 4" key="1">
    <citation type="submission" date="2018-11" db="EMBL/GenBank/DDBJ databases">
        <title>Genome sequencing of Paenibacillus sp. KCOM 3021 (= ChDC PVNT-B20).</title>
        <authorList>
            <person name="Kook J.-K."/>
            <person name="Park S.-N."/>
            <person name="Lim Y.K."/>
        </authorList>
    </citation>
    <scope>NUCLEOTIDE SEQUENCE [LARGE SCALE GENOMIC DNA]</scope>
    <source>
        <strain evidence="3 4">KCOM 3021</strain>
    </source>
</reference>
<dbReference type="EMBL" id="RRCN01000001">
    <property type="protein sequence ID" value="RRJ67285.1"/>
    <property type="molecule type" value="Genomic_DNA"/>
</dbReference>
<accession>A0A3P3UAA6</accession>
<dbReference type="InterPro" id="IPR000326">
    <property type="entry name" value="PAP2/HPO"/>
</dbReference>
<keyword evidence="4" id="KW-1185">Reference proteome</keyword>
<evidence type="ECO:0000313" key="4">
    <source>
        <dbReference type="Proteomes" id="UP000267017"/>
    </source>
</evidence>
<protein>
    <submittedName>
        <fullName evidence="3">Phosphatase PAP2 family protein</fullName>
    </submittedName>
</protein>
<evidence type="ECO:0000259" key="2">
    <source>
        <dbReference type="SMART" id="SM00014"/>
    </source>
</evidence>
<gene>
    <name evidence="3" type="ORF">EHV15_33430</name>
</gene>
<dbReference type="SMART" id="SM00014">
    <property type="entry name" value="acidPPc"/>
    <property type="match status" value="1"/>
</dbReference>
<dbReference type="InterPro" id="IPR036938">
    <property type="entry name" value="PAP2/HPO_sf"/>
</dbReference>
<dbReference type="RefSeq" id="WP_128635064.1">
    <property type="nucleotide sequence ID" value="NZ_RRCN01000001.1"/>
</dbReference>
<evidence type="ECO:0000313" key="3">
    <source>
        <dbReference type="EMBL" id="RRJ67285.1"/>
    </source>
</evidence>
<keyword evidence="1" id="KW-1133">Transmembrane helix</keyword>
<dbReference type="PANTHER" id="PTHR14969">
    <property type="entry name" value="SPHINGOSINE-1-PHOSPHATE PHOSPHOHYDROLASE"/>
    <property type="match status" value="1"/>
</dbReference>
<feature type="transmembrane region" description="Helical" evidence="1">
    <location>
        <begin position="58"/>
        <end position="76"/>
    </location>
</feature>
<proteinExistence type="predicted"/>
<dbReference type="Proteomes" id="UP000267017">
    <property type="component" value="Unassembled WGS sequence"/>
</dbReference>
<name>A0A3P3UAA6_9BACL</name>
<keyword evidence="1" id="KW-0472">Membrane</keyword>
<keyword evidence="1" id="KW-0812">Transmembrane</keyword>
<dbReference type="SUPFAM" id="SSF48317">
    <property type="entry name" value="Acid phosphatase/Vanadium-dependent haloperoxidase"/>
    <property type="match status" value="1"/>
</dbReference>
<comment type="caution">
    <text evidence="3">The sequence shown here is derived from an EMBL/GenBank/DDBJ whole genome shotgun (WGS) entry which is preliminary data.</text>
</comment>
<dbReference type="Gene3D" id="1.20.144.10">
    <property type="entry name" value="Phosphatidic acid phosphatase type 2/haloperoxidase"/>
    <property type="match status" value="2"/>
</dbReference>
<evidence type="ECO:0000256" key="1">
    <source>
        <dbReference type="SAM" id="Phobius"/>
    </source>
</evidence>
<sequence>MRYGIWAALLAVCFVLLGYMVQHDMLVLIDQAIGDFFFALRTDGLNPIIKAFSNLGTTSGFVVAFVIVLAWTLIVLRRGQYAIWLTVSLAGAWLLNKLLKSAYHRERPELWDSLAVPDGYSFPSGNAMISAAFYGFIAILLLRSGRNGNKAWGVIIILVILLIGISRLYLGVHYASDIAGGLLAGASVALLCSFGTALRWETTNKIVNHR</sequence>
<feature type="transmembrane region" description="Helical" evidence="1">
    <location>
        <begin position="81"/>
        <end position="99"/>
    </location>
</feature>
<organism evidence="3 4">
    <name type="scientific">Paenibacillus oralis</name>
    <dbReference type="NCBI Taxonomy" id="2490856"/>
    <lineage>
        <taxon>Bacteria</taxon>
        <taxon>Bacillati</taxon>
        <taxon>Bacillota</taxon>
        <taxon>Bacilli</taxon>
        <taxon>Bacillales</taxon>
        <taxon>Paenibacillaceae</taxon>
        <taxon>Paenibacillus</taxon>
    </lineage>
</organism>
<dbReference type="CDD" id="cd03392">
    <property type="entry name" value="PAP2_like_2"/>
    <property type="match status" value="1"/>
</dbReference>
<feature type="transmembrane region" description="Helical" evidence="1">
    <location>
        <begin position="178"/>
        <end position="200"/>
    </location>
</feature>
<dbReference type="OrthoDB" id="9789113at2"/>
<dbReference type="Pfam" id="PF01569">
    <property type="entry name" value="PAP2"/>
    <property type="match status" value="1"/>
</dbReference>
<feature type="transmembrane region" description="Helical" evidence="1">
    <location>
        <begin position="119"/>
        <end position="142"/>
    </location>
</feature>
<feature type="domain" description="Phosphatidic acid phosphatase type 2/haloperoxidase" evidence="2">
    <location>
        <begin position="79"/>
        <end position="193"/>
    </location>
</feature>
<feature type="transmembrane region" description="Helical" evidence="1">
    <location>
        <begin position="151"/>
        <end position="172"/>
    </location>
</feature>
<dbReference type="AlphaFoldDB" id="A0A3P3UAA6"/>
<dbReference type="PANTHER" id="PTHR14969:SF13">
    <property type="entry name" value="AT30094P"/>
    <property type="match status" value="1"/>
</dbReference>